<reference evidence="1 2" key="1">
    <citation type="journal article" date="2013" name="Front. Plant Sci.">
        <title>The Reference Genome of the Halophytic Plant Eutrema salsugineum.</title>
        <authorList>
            <person name="Yang R."/>
            <person name="Jarvis D.E."/>
            <person name="Chen H."/>
            <person name="Beilstein M.A."/>
            <person name="Grimwood J."/>
            <person name="Jenkins J."/>
            <person name="Shu S."/>
            <person name="Prochnik S."/>
            <person name="Xin M."/>
            <person name="Ma C."/>
            <person name="Schmutz J."/>
            <person name="Wing R.A."/>
            <person name="Mitchell-Olds T."/>
            <person name="Schumaker K.S."/>
            <person name="Wang X."/>
        </authorList>
    </citation>
    <scope>NUCLEOTIDE SEQUENCE [LARGE SCALE GENOMIC DNA]</scope>
</reference>
<dbReference type="Proteomes" id="UP000030689">
    <property type="component" value="Unassembled WGS sequence"/>
</dbReference>
<evidence type="ECO:0000313" key="1">
    <source>
        <dbReference type="EMBL" id="ESQ30522.1"/>
    </source>
</evidence>
<protein>
    <submittedName>
        <fullName evidence="1">Uncharacterized protein</fullName>
    </submittedName>
</protein>
<proteinExistence type="predicted"/>
<evidence type="ECO:0000313" key="2">
    <source>
        <dbReference type="Proteomes" id="UP000030689"/>
    </source>
</evidence>
<dbReference type="AlphaFoldDB" id="V4KKU3"/>
<dbReference type="Gramene" id="ESQ30522">
    <property type="protein sequence ID" value="ESQ30522"/>
    <property type="gene ID" value="EUTSA_v10012127mg"/>
</dbReference>
<dbReference type="KEGG" id="eus:EUTSA_v10012127mg"/>
<organism evidence="1 2">
    <name type="scientific">Eutrema salsugineum</name>
    <name type="common">Saltwater cress</name>
    <name type="synonym">Sisymbrium salsugineum</name>
    <dbReference type="NCBI Taxonomy" id="72664"/>
    <lineage>
        <taxon>Eukaryota</taxon>
        <taxon>Viridiplantae</taxon>
        <taxon>Streptophyta</taxon>
        <taxon>Embryophyta</taxon>
        <taxon>Tracheophyta</taxon>
        <taxon>Spermatophyta</taxon>
        <taxon>Magnoliopsida</taxon>
        <taxon>eudicotyledons</taxon>
        <taxon>Gunneridae</taxon>
        <taxon>Pentapetalae</taxon>
        <taxon>rosids</taxon>
        <taxon>malvids</taxon>
        <taxon>Brassicales</taxon>
        <taxon>Brassicaceae</taxon>
        <taxon>Eutremeae</taxon>
        <taxon>Eutrema</taxon>
    </lineage>
</organism>
<accession>V4KKU3</accession>
<dbReference type="EMBL" id="KI517809">
    <property type="protein sequence ID" value="ESQ30522.1"/>
    <property type="molecule type" value="Genomic_DNA"/>
</dbReference>
<gene>
    <name evidence="1" type="ORF">EUTSA_v10012127mg</name>
</gene>
<name>V4KKU3_EUTSA</name>
<keyword evidence="2" id="KW-1185">Reference proteome</keyword>
<sequence length="69" mass="7883">MVALWILNTVDPKVRRTLANKENPSCGKRSKTDFLKKMDREFRKSILTLLIENCISGYCCFTGLSVTNN</sequence>